<comment type="similarity">
    <text evidence="1">Belongs to the short-chain dehydrogenases/reductases (SDR) family.</text>
</comment>
<evidence type="ECO:0000313" key="5">
    <source>
        <dbReference type="Proteomes" id="UP001497525"/>
    </source>
</evidence>
<keyword evidence="2" id="KW-0521">NADP</keyword>
<protein>
    <recommendedName>
        <fullName evidence="6">Carbonyl reductase 1</fullName>
    </recommendedName>
</protein>
<dbReference type="Pfam" id="PF00106">
    <property type="entry name" value="adh_short"/>
    <property type="match status" value="1"/>
</dbReference>
<dbReference type="Gene3D" id="3.40.50.720">
    <property type="entry name" value="NAD(P)-binding Rossmann-like Domain"/>
    <property type="match status" value="1"/>
</dbReference>
<organism evidence="4 5">
    <name type="scientific">Calicophoron daubneyi</name>
    <name type="common">Rumen fluke</name>
    <name type="synonym">Paramphistomum daubneyi</name>
    <dbReference type="NCBI Taxonomy" id="300641"/>
    <lineage>
        <taxon>Eukaryota</taxon>
        <taxon>Metazoa</taxon>
        <taxon>Spiralia</taxon>
        <taxon>Lophotrochozoa</taxon>
        <taxon>Platyhelminthes</taxon>
        <taxon>Trematoda</taxon>
        <taxon>Digenea</taxon>
        <taxon>Plagiorchiida</taxon>
        <taxon>Pronocephalata</taxon>
        <taxon>Paramphistomoidea</taxon>
        <taxon>Paramphistomidae</taxon>
        <taxon>Calicophoron</taxon>
    </lineage>
</organism>
<sequence length="277" mass="30659">MKVGFVTGANKGIGFALVERLVKFYGPSGEWDIYLTARDVGRGQKACEELKAKGLEVKFHQLDITNPTSRKTFLDYMCANYPTGINLAVNNAGVYFGFDRTMPRGKKAQITIGTNFTCTIDFTMEFLPLLAPDARIVNVSSMDSIMCLTGLSNELYNKFMGPMDLETLRLLIDQFVEYAQKGVESKYGWYSCPYGVSKAALTKASFILGEMLKSDPRRIVINSCCPGWVPTDLSGHMGSGTPDDGADTPFFLATLPVGVKEPVNEYVTGRKIKKWCR</sequence>
<dbReference type="PRINTS" id="PR00081">
    <property type="entry name" value="GDHRDH"/>
</dbReference>
<evidence type="ECO:0000256" key="1">
    <source>
        <dbReference type="ARBA" id="ARBA00006484"/>
    </source>
</evidence>
<evidence type="ECO:0008006" key="6">
    <source>
        <dbReference type="Google" id="ProtNLM"/>
    </source>
</evidence>
<dbReference type="InterPro" id="IPR002347">
    <property type="entry name" value="SDR_fam"/>
</dbReference>
<name>A0AAV2TLL4_CALDB</name>
<dbReference type="AlphaFoldDB" id="A0AAV2TLL4"/>
<keyword evidence="3" id="KW-0560">Oxidoreductase</keyword>
<dbReference type="PANTHER" id="PTHR43963:SF6">
    <property type="entry name" value="CHAIN DEHYDROGENASE FAMILY PROTEIN, PUTATIVE (AFU_ORTHOLOGUE AFUA_3G15350)-RELATED"/>
    <property type="match status" value="1"/>
</dbReference>
<evidence type="ECO:0000256" key="3">
    <source>
        <dbReference type="ARBA" id="ARBA00023002"/>
    </source>
</evidence>
<dbReference type="SUPFAM" id="SSF51735">
    <property type="entry name" value="NAD(P)-binding Rossmann-fold domains"/>
    <property type="match status" value="1"/>
</dbReference>
<comment type="caution">
    <text evidence="4">The sequence shown here is derived from an EMBL/GenBank/DDBJ whole genome shotgun (WGS) entry which is preliminary data.</text>
</comment>
<proteinExistence type="inferred from homology"/>
<gene>
    <name evidence="4" type="ORF">CDAUBV1_LOCUS11639</name>
</gene>
<dbReference type="PANTHER" id="PTHR43963">
    <property type="entry name" value="CARBONYL REDUCTASE 1-RELATED"/>
    <property type="match status" value="1"/>
</dbReference>
<evidence type="ECO:0000313" key="4">
    <source>
        <dbReference type="EMBL" id="CAL5137312.1"/>
    </source>
</evidence>
<dbReference type="InterPro" id="IPR036291">
    <property type="entry name" value="NAD(P)-bd_dom_sf"/>
</dbReference>
<dbReference type="Proteomes" id="UP001497525">
    <property type="component" value="Unassembled WGS sequence"/>
</dbReference>
<evidence type="ECO:0000256" key="2">
    <source>
        <dbReference type="ARBA" id="ARBA00022857"/>
    </source>
</evidence>
<dbReference type="GO" id="GO:0016491">
    <property type="term" value="F:oxidoreductase activity"/>
    <property type="evidence" value="ECO:0007669"/>
    <property type="project" value="UniProtKB-KW"/>
</dbReference>
<dbReference type="EMBL" id="CAXLJL010000379">
    <property type="protein sequence ID" value="CAL5137312.1"/>
    <property type="molecule type" value="Genomic_DNA"/>
</dbReference>
<accession>A0AAV2TLL4</accession>
<reference evidence="4" key="1">
    <citation type="submission" date="2024-06" db="EMBL/GenBank/DDBJ databases">
        <authorList>
            <person name="Liu X."/>
            <person name="Lenzi L."/>
            <person name="Haldenby T S."/>
            <person name="Uol C."/>
        </authorList>
    </citation>
    <scope>NUCLEOTIDE SEQUENCE</scope>
</reference>